<feature type="transmembrane region" description="Helical" evidence="1">
    <location>
        <begin position="84"/>
        <end position="105"/>
    </location>
</feature>
<accession>A0A8D9BZ09</accession>
<protein>
    <submittedName>
        <fullName evidence="2">Uncharacterized protein</fullName>
    </submittedName>
</protein>
<reference evidence="2" key="1">
    <citation type="submission" date="2021-05" db="EMBL/GenBank/DDBJ databases">
        <authorList>
            <person name="Alioto T."/>
            <person name="Alioto T."/>
            <person name="Gomez Garrido J."/>
        </authorList>
    </citation>
    <scope>NUCLEOTIDE SEQUENCE</scope>
</reference>
<dbReference type="EMBL" id="HBUF01678060">
    <property type="protein sequence ID" value="CAG6791792.1"/>
    <property type="molecule type" value="Transcribed_RNA"/>
</dbReference>
<name>A0A8D9BZ09_9HEMI</name>
<dbReference type="AlphaFoldDB" id="A0A8D9BZ09"/>
<keyword evidence="1" id="KW-0472">Membrane</keyword>
<keyword evidence="1" id="KW-1133">Transmembrane helix</keyword>
<keyword evidence="1" id="KW-0812">Transmembrane</keyword>
<sequence>MTYLFWFVLFSADSRSSNAFLILLSCNISLNTVTDLLRSINAFLILFSCNISLNSVTDLLKLYQVLQQSIHFSVSRFFLQDRILLLRSCEINFIGHIFFVLNLFFLF</sequence>
<proteinExistence type="predicted"/>
<evidence type="ECO:0000256" key="1">
    <source>
        <dbReference type="SAM" id="Phobius"/>
    </source>
</evidence>
<organism evidence="2">
    <name type="scientific">Cacopsylla melanoneura</name>
    <dbReference type="NCBI Taxonomy" id="428564"/>
    <lineage>
        <taxon>Eukaryota</taxon>
        <taxon>Metazoa</taxon>
        <taxon>Ecdysozoa</taxon>
        <taxon>Arthropoda</taxon>
        <taxon>Hexapoda</taxon>
        <taxon>Insecta</taxon>
        <taxon>Pterygota</taxon>
        <taxon>Neoptera</taxon>
        <taxon>Paraneoptera</taxon>
        <taxon>Hemiptera</taxon>
        <taxon>Sternorrhyncha</taxon>
        <taxon>Psylloidea</taxon>
        <taxon>Psyllidae</taxon>
        <taxon>Psyllinae</taxon>
        <taxon>Cacopsylla</taxon>
    </lineage>
</organism>
<evidence type="ECO:0000313" key="2">
    <source>
        <dbReference type="EMBL" id="CAG6791792.1"/>
    </source>
</evidence>